<dbReference type="InterPro" id="IPR007793">
    <property type="entry name" value="DivIVA_fam"/>
</dbReference>
<dbReference type="EMBL" id="CP142434">
    <property type="protein sequence ID" value="XBC47020.1"/>
    <property type="molecule type" value="Genomic_DNA"/>
</dbReference>
<name>A0AB74TVR6_9LACT</name>
<reference evidence="3" key="1">
    <citation type="submission" date="2023-12" db="EMBL/GenBank/DDBJ databases">
        <title>Dolosigranulum savutii sp. nov. isolated from human upper respiratory samples collected in Botswana.</title>
        <authorList>
            <person name="Kelly M.S."/>
        </authorList>
    </citation>
    <scope>NUCLEOTIDE SEQUENCE</scope>
    <source>
        <strain evidence="5">MSK211</strain>
        <strain evidence="4">MSK294</strain>
        <strain evidence="3">MSK312</strain>
        <strain evidence="2">MSK433</strain>
    </source>
</reference>
<gene>
    <name evidence="4" type="ORF">VUQ06_08100</name>
    <name evidence="5" type="ORF">VUQ07_09700</name>
    <name evidence="2" type="ORF">VUQ08_09300</name>
    <name evidence="3" type="ORF">VUQ09_05365</name>
</gene>
<protein>
    <submittedName>
        <fullName evidence="3">DivIVA domain-containing protein</fullName>
    </submittedName>
</protein>
<dbReference type="KEGG" id="dst:VUQ06_08100"/>
<dbReference type="Pfam" id="PF05103">
    <property type="entry name" value="DivIVA"/>
    <property type="match status" value="1"/>
</dbReference>
<accession>A0AB74TVR6</accession>
<evidence type="ECO:0000313" key="4">
    <source>
        <dbReference type="EMBL" id="XBC49436.1"/>
    </source>
</evidence>
<sequence>MKPTFHTQMRGYDKVEVQTYIEKLKDQNNQLEQNNQKLLQENERLKQEENLLKETLIDAKKTAEHIREQAKRDGVTIYNQRVNEAKQVEIEMTAQINYLINHSERMKQSMVDMKKYLLEVIKGYENYIESVDLKVCEDFQQELTLQADIVDLQNYVKEKADQTITTKSTLGNSTELSN</sequence>
<dbReference type="EMBL" id="CP142436">
    <property type="protein sequence ID" value="XBC51476.1"/>
    <property type="molecule type" value="Genomic_DNA"/>
</dbReference>
<dbReference type="AlphaFoldDB" id="A0AB74TVR6"/>
<feature type="coiled-coil region" evidence="1">
    <location>
        <begin position="14"/>
        <end position="62"/>
    </location>
</feature>
<dbReference type="Gene3D" id="6.10.250.660">
    <property type="match status" value="1"/>
</dbReference>
<dbReference type="RefSeq" id="WP_111973952.1">
    <property type="nucleotide sequence ID" value="NZ_CP142433.1"/>
</dbReference>
<evidence type="ECO:0000313" key="3">
    <source>
        <dbReference type="EMBL" id="XBC47020.1"/>
    </source>
</evidence>
<evidence type="ECO:0000313" key="2">
    <source>
        <dbReference type="EMBL" id="XBC46018.1"/>
    </source>
</evidence>
<evidence type="ECO:0000313" key="5">
    <source>
        <dbReference type="EMBL" id="XBC51476.1"/>
    </source>
</evidence>
<dbReference type="EMBL" id="CP142435">
    <property type="protein sequence ID" value="XBC49436.1"/>
    <property type="molecule type" value="Genomic_DNA"/>
</dbReference>
<dbReference type="EMBL" id="CP142433">
    <property type="protein sequence ID" value="XBC46018.1"/>
    <property type="molecule type" value="Genomic_DNA"/>
</dbReference>
<evidence type="ECO:0000256" key="1">
    <source>
        <dbReference type="SAM" id="Coils"/>
    </source>
</evidence>
<organism evidence="3">
    <name type="scientific">Dolosigranulum savutiense</name>
    <dbReference type="NCBI Taxonomy" id="3110288"/>
    <lineage>
        <taxon>Bacteria</taxon>
        <taxon>Bacillati</taxon>
        <taxon>Bacillota</taxon>
        <taxon>Bacilli</taxon>
        <taxon>Lactobacillales</taxon>
        <taxon>Carnobacteriaceae</taxon>
        <taxon>Dolosigranulum</taxon>
    </lineage>
</organism>
<keyword evidence="1" id="KW-0175">Coiled coil</keyword>
<proteinExistence type="predicted"/>